<reference evidence="5" key="1">
    <citation type="submission" date="2023-07" db="EMBL/GenBank/DDBJ databases">
        <title>A draft genome of Kazachstania heterogenica Y-27499.</title>
        <authorList>
            <person name="Donic C."/>
            <person name="Kralova J.S."/>
            <person name="Fidel L."/>
            <person name="Ben-Dor S."/>
            <person name="Jung S."/>
        </authorList>
    </citation>
    <scope>NUCLEOTIDE SEQUENCE [LARGE SCALE GENOMIC DNA]</scope>
    <source>
        <strain evidence="5">Y27499</strain>
    </source>
</reference>
<dbReference type="PANTHER" id="PTHR12857:SF0">
    <property type="entry name" value="CXXC MOTIF CONTAINING ZINC BINDING PROTEIN"/>
    <property type="match status" value="1"/>
</dbReference>
<evidence type="ECO:0000256" key="2">
    <source>
        <dbReference type="ARBA" id="ARBA00022723"/>
    </source>
</evidence>
<dbReference type="PANTHER" id="PTHR12857">
    <property type="entry name" value="CXXC MOTIF CONTAINING ZINC BINDING PROTEIN"/>
    <property type="match status" value="1"/>
</dbReference>
<keyword evidence="3" id="KW-0862">Zinc</keyword>
<dbReference type="SUPFAM" id="SSF141678">
    <property type="entry name" value="MAL13P1.257-like"/>
    <property type="match status" value="1"/>
</dbReference>
<evidence type="ECO:0000256" key="3">
    <source>
        <dbReference type="ARBA" id="ARBA00022833"/>
    </source>
</evidence>
<dbReference type="Pfam" id="PF05907">
    <property type="entry name" value="CXXC_Zn-b_euk"/>
    <property type="match status" value="1"/>
</dbReference>
<dbReference type="InterPro" id="IPR008584">
    <property type="entry name" value="CXXC_Zn-binding_euk"/>
</dbReference>
<keyword evidence="2" id="KW-0479">Metal-binding</keyword>
<gene>
    <name evidence="4" type="ORF">RI543_000942</name>
</gene>
<keyword evidence="5" id="KW-1185">Reference proteome</keyword>
<dbReference type="Proteomes" id="UP001306508">
    <property type="component" value="Unassembled WGS sequence"/>
</dbReference>
<sequence>MLYLTIKGDLSSNIEKVTPHDLETEPAEFTFDVVCTSCREAHDSPIMINSFERHEMPGSRGEASFLMKCKFCGKDCSINLEHFEDSLYNEPNINKDKRKKHGLNKLNDNVAVILQLDCRGCDVTKFYFNNNLIFDVQLTSGKIMECQFDQGENEWYDYDEDSGEEVSITSFEYEFVKGK</sequence>
<accession>A0AAN7ZYU2</accession>
<organism evidence="4 5">
    <name type="scientific">Arxiozyma heterogenica</name>
    <dbReference type="NCBI Taxonomy" id="278026"/>
    <lineage>
        <taxon>Eukaryota</taxon>
        <taxon>Fungi</taxon>
        <taxon>Dikarya</taxon>
        <taxon>Ascomycota</taxon>
        <taxon>Saccharomycotina</taxon>
        <taxon>Saccharomycetes</taxon>
        <taxon>Saccharomycetales</taxon>
        <taxon>Saccharomycetaceae</taxon>
        <taxon>Arxiozyma</taxon>
    </lineage>
</organism>
<evidence type="ECO:0000313" key="4">
    <source>
        <dbReference type="EMBL" id="KAK5781756.1"/>
    </source>
</evidence>
<protein>
    <submittedName>
        <fullName evidence="4">Uncharacterized protein</fullName>
    </submittedName>
</protein>
<dbReference type="GO" id="GO:0008270">
    <property type="term" value="F:zinc ion binding"/>
    <property type="evidence" value="ECO:0007669"/>
    <property type="project" value="TreeGrafter"/>
</dbReference>
<evidence type="ECO:0000313" key="5">
    <source>
        <dbReference type="Proteomes" id="UP001306508"/>
    </source>
</evidence>
<dbReference type="AlphaFoldDB" id="A0AAN7ZYU2"/>
<evidence type="ECO:0000256" key="1">
    <source>
        <dbReference type="ARBA" id="ARBA00007818"/>
    </source>
</evidence>
<dbReference type="EMBL" id="JAWIZZ010000031">
    <property type="protein sequence ID" value="KAK5781756.1"/>
    <property type="molecule type" value="Genomic_DNA"/>
</dbReference>
<name>A0AAN7ZYU2_9SACH</name>
<comment type="caution">
    <text evidence="4">The sequence shown here is derived from an EMBL/GenBank/DDBJ whole genome shotgun (WGS) entry which is preliminary data.</text>
</comment>
<comment type="similarity">
    <text evidence="1">Belongs to the UPF0587 family.</text>
</comment>
<proteinExistence type="inferred from homology"/>